<feature type="compositionally biased region" description="Polar residues" evidence="1">
    <location>
        <begin position="158"/>
        <end position="169"/>
    </location>
</feature>
<accession>A0ABD0YJC7</accession>
<feature type="compositionally biased region" description="Basic and acidic residues" evidence="1">
    <location>
        <begin position="8"/>
        <end position="17"/>
    </location>
</feature>
<keyword evidence="3" id="KW-1185">Reference proteome</keyword>
<dbReference type="EMBL" id="JBFDAA010000006">
    <property type="protein sequence ID" value="KAL1131305.1"/>
    <property type="molecule type" value="Genomic_DNA"/>
</dbReference>
<sequence length="299" mass="33541">MASNSRNMFEKKTKGETTELDMPASRDMRREKRQAQLLYQYQYPTVRYLQPDYQSLSYLYPQYYLQYANTIPGSSYQTRTVLNPNRGPSGEVLVTQYPPSRDEELIQKLYSGGTHPTHLRPFGGRYGDRTDEELLRLEMYDEDTPKSTAAVSYPPGQVLSSQTNGPDDSIQFASGSDQMDRLHSSFGRRSLYKKPGPEWVTSLDRGYTHSPGTTPITYSPGVTTSVPFMPPSTSTPPPMLGPADEWGTPLLSSPPAPFVSHVGRVPSRRPSWPSALTNYHAPEARITSFGHAIIQDNNH</sequence>
<proteinExistence type="predicted"/>
<name>A0ABD0YJC7_9HEMI</name>
<reference evidence="2 3" key="1">
    <citation type="submission" date="2024-07" db="EMBL/GenBank/DDBJ databases">
        <title>Chromosome-level genome assembly of the water stick insect Ranatra chinensis (Heteroptera: Nepidae).</title>
        <authorList>
            <person name="Liu X."/>
        </authorList>
    </citation>
    <scope>NUCLEOTIDE SEQUENCE [LARGE SCALE GENOMIC DNA]</scope>
    <source>
        <strain evidence="2">Cailab_2021Rc</strain>
        <tissue evidence="2">Muscle</tissue>
    </source>
</reference>
<dbReference type="AlphaFoldDB" id="A0ABD0YJC7"/>
<feature type="region of interest" description="Disordered" evidence="1">
    <location>
        <begin position="146"/>
        <end position="169"/>
    </location>
</feature>
<gene>
    <name evidence="2" type="ORF">AAG570_010923</name>
</gene>
<comment type="caution">
    <text evidence="2">The sequence shown here is derived from an EMBL/GenBank/DDBJ whole genome shotgun (WGS) entry which is preliminary data.</text>
</comment>
<evidence type="ECO:0000313" key="2">
    <source>
        <dbReference type="EMBL" id="KAL1131305.1"/>
    </source>
</evidence>
<protein>
    <submittedName>
        <fullName evidence="2">Uncharacterized protein</fullName>
    </submittedName>
</protein>
<feature type="region of interest" description="Disordered" evidence="1">
    <location>
        <begin position="1"/>
        <end position="26"/>
    </location>
</feature>
<evidence type="ECO:0000313" key="3">
    <source>
        <dbReference type="Proteomes" id="UP001558652"/>
    </source>
</evidence>
<dbReference type="Proteomes" id="UP001558652">
    <property type="component" value="Unassembled WGS sequence"/>
</dbReference>
<evidence type="ECO:0000256" key="1">
    <source>
        <dbReference type="SAM" id="MobiDB-lite"/>
    </source>
</evidence>
<organism evidence="2 3">
    <name type="scientific">Ranatra chinensis</name>
    <dbReference type="NCBI Taxonomy" id="642074"/>
    <lineage>
        <taxon>Eukaryota</taxon>
        <taxon>Metazoa</taxon>
        <taxon>Ecdysozoa</taxon>
        <taxon>Arthropoda</taxon>
        <taxon>Hexapoda</taxon>
        <taxon>Insecta</taxon>
        <taxon>Pterygota</taxon>
        <taxon>Neoptera</taxon>
        <taxon>Paraneoptera</taxon>
        <taxon>Hemiptera</taxon>
        <taxon>Heteroptera</taxon>
        <taxon>Panheteroptera</taxon>
        <taxon>Nepomorpha</taxon>
        <taxon>Nepidae</taxon>
        <taxon>Ranatrinae</taxon>
        <taxon>Ranatra</taxon>
    </lineage>
</organism>